<dbReference type="Pfam" id="PF08205">
    <property type="entry name" value="C2-set_2"/>
    <property type="match status" value="1"/>
</dbReference>
<dbReference type="OrthoDB" id="6415662at2759"/>
<reference evidence="4 5" key="1">
    <citation type="journal article" date="2016" name="Genome Biol. Evol.">
        <title>Gene Family Evolution Reflects Adaptation to Soil Environmental Stressors in the Genome of the Collembolan Orchesella cincta.</title>
        <authorList>
            <person name="Faddeeva-Vakhrusheva A."/>
            <person name="Derks M.F."/>
            <person name="Anvar S.Y."/>
            <person name="Agamennone V."/>
            <person name="Suring W."/>
            <person name="Smit S."/>
            <person name="van Straalen N.M."/>
            <person name="Roelofs D."/>
        </authorList>
    </citation>
    <scope>NUCLEOTIDE SEQUENCE [LARGE SCALE GENOMIC DNA]</scope>
    <source>
        <tissue evidence="4">Mixed pool</tissue>
    </source>
</reference>
<sequence>MKMAECLMLNRVLVPQYKLFGEDALLRCDYDLGRDRLYAVKWYKDNEEFFRFVPRFNPPIYTHPMDGSRLKCFAPTTSASCSAPSPSNQQAFSAEAPSFASIMGEGRMTVVYLPKEAPQITGNVREEYEVGDVLDLNCTSSKSFPPAKISWYINDNPVEMPWSVSLRPAPSETGPNQEVPSPGSNSLMVSSLRLQLTLTPHHFGRKGTARVRCVARISPLFWQDGDEKIFGHGSGSSGHSHRHEKSSSGGSKQKTEKFHNFSDEEGEDFHSKSIHAINPVEHQHHHVNPHEFHSQNQAAFGHGLSFQREALVLVRSGCSSQSSSIYVVLLVFFCLLR</sequence>
<dbReference type="STRING" id="48709.A0A1D2ML56"/>
<organism evidence="4 5">
    <name type="scientific">Orchesella cincta</name>
    <name type="common">Springtail</name>
    <name type="synonym">Podura cincta</name>
    <dbReference type="NCBI Taxonomy" id="48709"/>
    <lineage>
        <taxon>Eukaryota</taxon>
        <taxon>Metazoa</taxon>
        <taxon>Ecdysozoa</taxon>
        <taxon>Arthropoda</taxon>
        <taxon>Hexapoda</taxon>
        <taxon>Collembola</taxon>
        <taxon>Entomobryomorpha</taxon>
        <taxon>Entomobryoidea</taxon>
        <taxon>Orchesellidae</taxon>
        <taxon>Orchesellinae</taxon>
        <taxon>Orchesella</taxon>
    </lineage>
</organism>
<comment type="caution">
    <text evidence="4">The sequence shown here is derived from an EMBL/GenBank/DDBJ whole genome shotgun (WGS) entry which is preliminary data.</text>
</comment>
<dbReference type="Gene3D" id="2.60.40.10">
    <property type="entry name" value="Immunoglobulins"/>
    <property type="match status" value="1"/>
</dbReference>
<proteinExistence type="predicted"/>
<dbReference type="AlphaFoldDB" id="A0A1D2ML56"/>
<accession>A0A1D2ML56</accession>
<dbReference type="InterPro" id="IPR013783">
    <property type="entry name" value="Ig-like_fold"/>
</dbReference>
<dbReference type="PROSITE" id="PS50835">
    <property type="entry name" value="IG_LIKE"/>
    <property type="match status" value="1"/>
</dbReference>
<protein>
    <submittedName>
        <fullName evidence="4">Cell adhesion molecule 2</fullName>
    </submittedName>
</protein>
<dbReference type="Proteomes" id="UP000094527">
    <property type="component" value="Unassembled WGS sequence"/>
</dbReference>
<evidence type="ECO:0000259" key="3">
    <source>
        <dbReference type="PROSITE" id="PS50835"/>
    </source>
</evidence>
<feature type="domain" description="Ig-like" evidence="3">
    <location>
        <begin position="118"/>
        <end position="215"/>
    </location>
</feature>
<dbReference type="InterPro" id="IPR036179">
    <property type="entry name" value="Ig-like_dom_sf"/>
</dbReference>
<dbReference type="PANTHER" id="PTHR21261">
    <property type="entry name" value="BEAT PROTEIN"/>
    <property type="match status" value="1"/>
</dbReference>
<keyword evidence="5" id="KW-1185">Reference proteome</keyword>
<evidence type="ECO:0000256" key="1">
    <source>
        <dbReference type="ARBA" id="ARBA00023157"/>
    </source>
</evidence>
<evidence type="ECO:0000313" key="5">
    <source>
        <dbReference type="Proteomes" id="UP000094527"/>
    </source>
</evidence>
<keyword evidence="1" id="KW-1015">Disulfide bond</keyword>
<dbReference type="PANTHER" id="PTHR21261:SF15">
    <property type="entry name" value="BEATEN PATH IIIA, ISOFORM D-RELATED"/>
    <property type="match status" value="1"/>
</dbReference>
<dbReference type="InterPro" id="IPR007110">
    <property type="entry name" value="Ig-like_dom"/>
</dbReference>
<dbReference type="EMBL" id="LJIJ01000944">
    <property type="protein sequence ID" value="ODM93621.1"/>
    <property type="molecule type" value="Genomic_DNA"/>
</dbReference>
<evidence type="ECO:0000313" key="4">
    <source>
        <dbReference type="EMBL" id="ODM93621.1"/>
    </source>
</evidence>
<dbReference type="SUPFAM" id="SSF48726">
    <property type="entry name" value="Immunoglobulin"/>
    <property type="match status" value="1"/>
</dbReference>
<name>A0A1D2ML56_ORCCI</name>
<feature type="region of interest" description="Disordered" evidence="2">
    <location>
        <begin position="231"/>
        <end position="265"/>
    </location>
</feature>
<evidence type="ECO:0000256" key="2">
    <source>
        <dbReference type="SAM" id="MobiDB-lite"/>
    </source>
</evidence>
<dbReference type="OMA" id="ICICTTY"/>
<feature type="compositionally biased region" description="Basic and acidic residues" evidence="2">
    <location>
        <begin position="253"/>
        <end position="262"/>
    </location>
</feature>
<dbReference type="InterPro" id="IPR013162">
    <property type="entry name" value="CD80_C2-set"/>
</dbReference>
<gene>
    <name evidence="4" type="ORF">Ocin01_13060</name>
</gene>